<dbReference type="InterPro" id="IPR018062">
    <property type="entry name" value="HTH_AraC-typ_CS"/>
</dbReference>
<gene>
    <name evidence="5" type="ORF">BRYFOR_09434</name>
</gene>
<evidence type="ECO:0000313" key="5">
    <source>
        <dbReference type="EMBL" id="EET58598.1"/>
    </source>
</evidence>
<dbReference type="RefSeq" id="WP_006864186.1">
    <property type="nucleotide sequence ID" value="NZ_ACCL02000028.1"/>
</dbReference>
<dbReference type="Proteomes" id="UP000005561">
    <property type="component" value="Unassembled WGS sequence"/>
</dbReference>
<evidence type="ECO:0000313" key="6">
    <source>
        <dbReference type="Proteomes" id="UP000005561"/>
    </source>
</evidence>
<dbReference type="PANTHER" id="PTHR43280:SF2">
    <property type="entry name" value="HTH-TYPE TRANSCRIPTIONAL REGULATOR EXSA"/>
    <property type="match status" value="1"/>
</dbReference>
<dbReference type="SMART" id="SM00342">
    <property type="entry name" value="HTH_ARAC"/>
    <property type="match status" value="1"/>
</dbReference>
<dbReference type="InterPro" id="IPR009057">
    <property type="entry name" value="Homeodomain-like_sf"/>
</dbReference>
<sequence length="287" mass="33584">MIENLVGLHETVNYRKDMQIRLHNNDVCENYPPHWHTPFELIMPTESGYSVHCGEKEYVLDEGDIIIICPGVIHELFSPPKGVRIIFLVSLAQIDLQELDLVISMISPAILISPEKFPQIHAQIHRLMLEIRDEYFRNLPYTESSIYAKFLEILVLVGRCYAEIAQHNFEAKNNKQQEYMEKFLFICNYINEHYAEPLSLEEVASLAGFSKYHFTRLFKQYADTTFYKYLNQKRIAHAKHLLVDKNLSVLDISLQCGFSNLSSFLRMFRKLTGFTPTELRKMYDGDF</sequence>
<accession>C6LL87</accession>
<dbReference type="InterPro" id="IPR014710">
    <property type="entry name" value="RmlC-like_jellyroll"/>
</dbReference>
<dbReference type="EMBL" id="ACCL02000028">
    <property type="protein sequence ID" value="EET58598.1"/>
    <property type="molecule type" value="Genomic_DNA"/>
</dbReference>
<feature type="domain" description="HTH araC/xylS-type" evidence="4">
    <location>
        <begin position="184"/>
        <end position="282"/>
    </location>
</feature>
<dbReference type="SUPFAM" id="SSF46689">
    <property type="entry name" value="Homeodomain-like"/>
    <property type="match status" value="2"/>
</dbReference>
<keyword evidence="3" id="KW-0804">Transcription</keyword>
<dbReference type="InterPro" id="IPR003313">
    <property type="entry name" value="AraC-bd"/>
</dbReference>
<dbReference type="eggNOG" id="COG0662">
    <property type="taxonomic scope" value="Bacteria"/>
</dbReference>
<dbReference type="Pfam" id="PF02311">
    <property type="entry name" value="AraC_binding"/>
    <property type="match status" value="1"/>
</dbReference>
<reference evidence="5" key="1">
    <citation type="submission" date="2009-07" db="EMBL/GenBank/DDBJ databases">
        <authorList>
            <person name="Weinstock G."/>
            <person name="Sodergren E."/>
            <person name="Clifton S."/>
            <person name="Fulton L."/>
            <person name="Fulton B."/>
            <person name="Courtney L."/>
            <person name="Fronick C."/>
            <person name="Harrison M."/>
            <person name="Strong C."/>
            <person name="Farmer C."/>
            <person name="Delahaunty K."/>
            <person name="Markovic C."/>
            <person name="Hall O."/>
            <person name="Minx P."/>
            <person name="Tomlinson C."/>
            <person name="Mitreva M."/>
            <person name="Nelson J."/>
            <person name="Hou S."/>
            <person name="Wollam A."/>
            <person name="Pepin K.H."/>
            <person name="Johnson M."/>
            <person name="Bhonagiri V."/>
            <person name="Nash W.E."/>
            <person name="Warren W."/>
            <person name="Chinwalla A."/>
            <person name="Mardis E.R."/>
            <person name="Wilson R.K."/>
        </authorList>
    </citation>
    <scope>NUCLEOTIDE SEQUENCE [LARGE SCALE GENOMIC DNA]</scope>
    <source>
        <strain evidence="5">DSM 14469</strain>
    </source>
</reference>
<keyword evidence="6" id="KW-1185">Reference proteome</keyword>
<evidence type="ECO:0000259" key="4">
    <source>
        <dbReference type="PROSITE" id="PS01124"/>
    </source>
</evidence>
<dbReference type="AlphaFoldDB" id="C6LL87"/>
<dbReference type="PANTHER" id="PTHR43280">
    <property type="entry name" value="ARAC-FAMILY TRANSCRIPTIONAL REGULATOR"/>
    <property type="match status" value="1"/>
</dbReference>
<dbReference type="PRINTS" id="PR00032">
    <property type="entry name" value="HTHARAC"/>
</dbReference>
<dbReference type="GO" id="GO:0043565">
    <property type="term" value="F:sequence-specific DNA binding"/>
    <property type="evidence" value="ECO:0007669"/>
    <property type="project" value="InterPro"/>
</dbReference>
<dbReference type="STRING" id="168384.SAMN05660368_03541"/>
<dbReference type="OrthoDB" id="253601at2"/>
<dbReference type="InterPro" id="IPR020449">
    <property type="entry name" value="Tscrpt_reg_AraC-type_HTH"/>
</dbReference>
<dbReference type="InterPro" id="IPR037923">
    <property type="entry name" value="HTH-like"/>
</dbReference>
<dbReference type="PROSITE" id="PS01124">
    <property type="entry name" value="HTH_ARAC_FAMILY_2"/>
    <property type="match status" value="1"/>
</dbReference>
<dbReference type="PROSITE" id="PS00041">
    <property type="entry name" value="HTH_ARAC_FAMILY_1"/>
    <property type="match status" value="1"/>
</dbReference>
<dbReference type="GO" id="GO:0003700">
    <property type="term" value="F:DNA-binding transcription factor activity"/>
    <property type="evidence" value="ECO:0007669"/>
    <property type="project" value="InterPro"/>
</dbReference>
<evidence type="ECO:0000256" key="1">
    <source>
        <dbReference type="ARBA" id="ARBA00023015"/>
    </source>
</evidence>
<comment type="caution">
    <text evidence="5">The sequence shown here is derived from an EMBL/GenBank/DDBJ whole genome shotgun (WGS) entry which is preliminary data.</text>
</comment>
<evidence type="ECO:0000256" key="2">
    <source>
        <dbReference type="ARBA" id="ARBA00023125"/>
    </source>
</evidence>
<keyword evidence="1" id="KW-0805">Transcription regulation</keyword>
<dbReference type="Pfam" id="PF12833">
    <property type="entry name" value="HTH_18"/>
    <property type="match status" value="1"/>
</dbReference>
<evidence type="ECO:0000256" key="3">
    <source>
        <dbReference type="ARBA" id="ARBA00023163"/>
    </source>
</evidence>
<dbReference type="SUPFAM" id="SSF51215">
    <property type="entry name" value="Regulatory protein AraC"/>
    <property type="match status" value="1"/>
</dbReference>
<dbReference type="Gene3D" id="2.60.120.10">
    <property type="entry name" value="Jelly Rolls"/>
    <property type="match status" value="1"/>
</dbReference>
<dbReference type="InterPro" id="IPR018060">
    <property type="entry name" value="HTH_AraC"/>
</dbReference>
<protein>
    <submittedName>
        <fullName evidence="5">Transcriptional regulator, AraC family</fullName>
    </submittedName>
</protein>
<name>C6LL87_9FIRM</name>
<dbReference type="eggNOG" id="COG2207">
    <property type="taxonomic scope" value="Bacteria"/>
</dbReference>
<dbReference type="Gene3D" id="1.10.10.60">
    <property type="entry name" value="Homeodomain-like"/>
    <property type="match status" value="2"/>
</dbReference>
<organism evidence="5 6">
    <name type="scientific">Marvinbryantia formatexigens DSM 14469</name>
    <dbReference type="NCBI Taxonomy" id="478749"/>
    <lineage>
        <taxon>Bacteria</taxon>
        <taxon>Bacillati</taxon>
        <taxon>Bacillota</taxon>
        <taxon>Clostridia</taxon>
        <taxon>Lachnospirales</taxon>
        <taxon>Lachnospiraceae</taxon>
        <taxon>Marvinbryantia</taxon>
    </lineage>
</organism>
<proteinExistence type="predicted"/>
<keyword evidence="2" id="KW-0238">DNA-binding</keyword>